<comment type="function">
    <text evidence="5">Catalyzes the conversion of trans-anhydromevalonate 5-phosphate (tAHMP) into isopentenyl phosphate. Involved in the archaeal mevalonate (MVA) pathway, which provides fundamental precursors for isoprenoid biosynthesis, such as isopentenyl diphosphate (IPP) and dimethylallyl diphosphate (DMAPP).</text>
</comment>
<evidence type="ECO:0000256" key="1">
    <source>
        <dbReference type="ARBA" id="ARBA00001936"/>
    </source>
</evidence>
<dbReference type="Proteomes" id="UP000278475">
    <property type="component" value="Unassembled WGS sequence"/>
</dbReference>
<comment type="pathway">
    <text evidence="2">Isoprenoid biosynthesis; isopentenyl diphosphate biosynthesis via mevalonate pathway.</text>
</comment>
<proteinExistence type="inferred from homology"/>
<dbReference type="InterPro" id="IPR049381">
    <property type="entry name" value="UbiD-like_C"/>
</dbReference>
<evidence type="ECO:0000256" key="5">
    <source>
        <dbReference type="ARBA" id="ARBA00049583"/>
    </source>
</evidence>
<evidence type="ECO:0000256" key="8">
    <source>
        <dbReference type="ARBA" id="ARBA00049936"/>
    </source>
</evidence>
<evidence type="ECO:0000259" key="11">
    <source>
        <dbReference type="Pfam" id="PF20696"/>
    </source>
</evidence>
<dbReference type="EMBL" id="QMQV01000001">
    <property type="protein sequence ID" value="RLE50726.1"/>
    <property type="molecule type" value="Genomic_DNA"/>
</dbReference>
<sequence>MVLPKPLAPSTTKCPPCSTIKAVDSASLSWFSLKLGYGKYSSTLSISLELLTKANPYTHNTGVKKLDNLEFKCLQLLQLEGSILSSLRAALNVLKDELIEFHKPLSEKYEIPSVMKEYDGKNPILFKNSKEHNTPIIAGICGKREFFKRFLSCQSDEELYVKINAAVNNPLKTDKQDDAPVKEVFEKPDLTKFPILTHYERDAGPYITSAVVISRSLTKGFQNASIHRLLVIGKDRLAIRVVPRHLYALYNEAKKLRKPLPVAIAIGLHPLILLAASSGPRFGVDELTVANALLNGALKVTSCENIGVYVPAEAEVVFEGYMLHDVEVDEGPFVDITGTYDVIRKQPVIELINVMRRKDFIYQALLPAGSEHQLLMGLPKEARIWDHVSKVVSKVVKVRLTPGGCGWLHAAISIAKQSEGDGKNAILAAFAAHPSLKHVVVVDEDIDVDNIEEVEWAIATRFQGEEDLVIVKGCRGSSLDPSADQERLLTSKVGFDATKPLNKPAEKFKRALIPCKYDAKSGDVVYYVSDEG</sequence>
<organism evidence="12 15">
    <name type="scientific">Thermoproteota archaeon</name>
    <dbReference type="NCBI Taxonomy" id="2056631"/>
    <lineage>
        <taxon>Archaea</taxon>
        <taxon>Thermoproteota</taxon>
    </lineage>
</organism>
<dbReference type="Pfam" id="PF20695">
    <property type="entry name" value="UbiD_N"/>
    <property type="match status" value="1"/>
</dbReference>
<evidence type="ECO:0000259" key="9">
    <source>
        <dbReference type="Pfam" id="PF01977"/>
    </source>
</evidence>
<dbReference type="EC" id="4.1.1.126" evidence="6"/>
<evidence type="ECO:0000256" key="7">
    <source>
        <dbReference type="ARBA" id="ARBA00049754"/>
    </source>
</evidence>
<evidence type="ECO:0000259" key="10">
    <source>
        <dbReference type="Pfam" id="PF20695"/>
    </source>
</evidence>
<protein>
    <recommendedName>
        <fullName evidence="7">Anhydromevalonate phosphate decarboxylase</fullName>
        <ecNumber evidence="6">4.1.1.126</ecNumber>
    </recommendedName>
</protein>
<dbReference type="Gene3D" id="3.40.1670.10">
    <property type="entry name" value="UbiD C-terminal domain-like"/>
    <property type="match status" value="1"/>
</dbReference>
<reference evidence="14 15" key="1">
    <citation type="submission" date="2018-06" db="EMBL/GenBank/DDBJ databases">
        <title>Extensive metabolic versatility and redundancy in microbially diverse, dynamic hydrothermal sediments.</title>
        <authorList>
            <person name="Dombrowski N."/>
            <person name="Teske A."/>
            <person name="Baker B.J."/>
        </authorList>
    </citation>
    <scope>NUCLEOTIDE SEQUENCE [LARGE SCALE GENOMIC DNA]</scope>
    <source>
        <strain evidence="13">B34_G17</strain>
        <strain evidence="12">B66_G16</strain>
    </source>
</reference>
<dbReference type="InterPro" id="IPR002830">
    <property type="entry name" value="UbiD"/>
</dbReference>
<evidence type="ECO:0000256" key="6">
    <source>
        <dbReference type="ARBA" id="ARBA00049727"/>
    </source>
</evidence>
<dbReference type="PANTHER" id="PTHR30108:SF21">
    <property type="entry name" value="4-HYDROXYBENZOATE DECARBOXYLASE"/>
    <property type="match status" value="1"/>
</dbReference>
<dbReference type="SUPFAM" id="SSF143968">
    <property type="entry name" value="UbiD C-terminal domain-like"/>
    <property type="match status" value="1"/>
</dbReference>
<dbReference type="Pfam" id="PF20696">
    <property type="entry name" value="UbiD_C"/>
    <property type="match status" value="1"/>
</dbReference>
<dbReference type="SUPFAM" id="SSF50475">
    <property type="entry name" value="FMN-binding split barrel"/>
    <property type="match status" value="1"/>
</dbReference>
<feature type="domain" description="3-octaprenyl-4-hydroxybenzoate carboxy-lyase-like Rift-related" evidence="9">
    <location>
        <begin position="175"/>
        <end position="368"/>
    </location>
</feature>
<comment type="caution">
    <text evidence="12">The sequence shown here is derived from an EMBL/GenBank/DDBJ whole genome shotgun (WGS) entry which is preliminary data.</text>
</comment>
<dbReference type="GO" id="GO:0016831">
    <property type="term" value="F:carboxy-lyase activity"/>
    <property type="evidence" value="ECO:0007669"/>
    <property type="project" value="InterPro"/>
</dbReference>
<dbReference type="InterPro" id="IPR049383">
    <property type="entry name" value="UbiD-like_N"/>
</dbReference>
<evidence type="ECO:0000256" key="2">
    <source>
        <dbReference type="ARBA" id="ARBA00005092"/>
    </source>
</evidence>
<comment type="cofactor">
    <cofactor evidence="1">
        <name>Mn(2+)</name>
        <dbReference type="ChEBI" id="CHEBI:29035"/>
    </cofactor>
</comment>
<evidence type="ECO:0000313" key="12">
    <source>
        <dbReference type="EMBL" id="RLE50726.1"/>
    </source>
</evidence>
<dbReference type="EMBL" id="QMQX01000005">
    <property type="protein sequence ID" value="RLE53628.1"/>
    <property type="molecule type" value="Genomic_DNA"/>
</dbReference>
<evidence type="ECO:0000313" key="13">
    <source>
        <dbReference type="EMBL" id="RLE53628.1"/>
    </source>
</evidence>
<evidence type="ECO:0000256" key="4">
    <source>
        <dbReference type="ARBA" id="ARBA00049054"/>
    </source>
</evidence>
<gene>
    <name evidence="12" type="ORF">DRJ31_00075</name>
    <name evidence="13" type="ORF">DRJ33_00540</name>
</gene>
<evidence type="ECO:0000256" key="3">
    <source>
        <dbReference type="ARBA" id="ARBA00010021"/>
    </source>
</evidence>
<dbReference type="Pfam" id="PF01977">
    <property type="entry name" value="UbiD"/>
    <property type="match status" value="1"/>
</dbReference>
<comment type="similarity">
    <text evidence="3">Belongs to the UbiD family.</text>
</comment>
<feature type="domain" description="3-octaprenyl-4-hydroxybenzoate carboxy-lyase-like C-terminal" evidence="11">
    <location>
        <begin position="374"/>
        <end position="497"/>
    </location>
</feature>
<dbReference type="FunFam" id="3.40.1670.10:FF:000003">
    <property type="entry name" value="Phenolic acid decarboxylase"/>
    <property type="match status" value="1"/>
</dbReference>
<dbReference type="InterPro" id="IPR048304">
    <property type="entry name" value="UbiD_Rift_dom"/>
</dbReference>
<dbReference type="NCBIfam" id="TIGR00148">
    <property type="entry name" value="UbiD family decarboxylase"/>
    <property type="match status" value="1"/>
</dbReference>
<comment type="cofactor">
    <cofactor evidence="8">
        <name>prenylated FMN</name>
        <dbReference type="ChEBI" id="CHEBI:87746"/>
    </cofactor>
</comment>
<name>A0A497EU96_9CREN</name>
<dbReference type="PANTHER" id="PTHR30108">
    <property type="entry name" value="3-OCTAPRENYL-4-HYDROXYBENZOATE CARBOXY-LYASE-RELATED"/>
    <property type="match status" value="1"/>
</dbReference>
<evidence type="ECO:0000313" key="14">
    <source>
        <dbReference type="Proteomes" id="UP000272051"/>
    </source>
</evidence>
<dbReference type="Proteomes" id="UP000272051">
    <property type="component" value="Unassembled WGS sequence"/>
</dbReference>
<accession>A0A497EU96</accession>
<evidence type="ECO:0000313" key="15">
    <source>
        <dbReference type="Proteomes" id="UP000278475"/>
    </source>
</evidence>
<feature type="domain" description="3-octaprenyl-4-hydroxybenzoate carboxy-lyase-like N-terminal" evidence="10">
    <location>
        <begin position="95"/>
        <end position="159"/>
    </location>
</feature>
<comment type="catalytic activity">
    <reaction evidence="4">
        <text>(2E)-3-methyl-5-phosphooxypent-2-enoate + H(+) = isopentenyl phosphate + CO2</text>
        <dbReference type="Rhea" id="RHEA:78971"/>
        <dbReference type="ChEBI" id="CHEBI:15378"/>
        <dbReference type="ChEBI" id="CHEBI:16526"/>
        <dbReference type="ChEBI" id="CHEBI:65078"/>
        <dbReference type="ChEBI" id="CHEBI:229665"/>
        <dbReference type="EC" id="4.1.1.126"/>
    </reaction>
    <physiologicalReaction direction="left-to-right" evidence="4">
        <dbReference type="Rhea" id="RHEA:78972"/>
    </physiologicalReaction>
</comment>
<dbReference type="AlphaFoldDB" id="A0A497EU96"/>
<dbReference type="GO" id="GO:0005737">
    <property type="term" value="C:cytoplasm"/>
    <property type="evidence" value="ECO:0007669"/>
    <property type="project" value="TreeGrafter"/>
</dbReference>